<dbReference type="PANTHER" id="PTHR11562">
    <property type="entry name" value="CATION EFFLUX PROTEIN/ ZINC TRANSPORTER"/>
    <property type="match status" value="1"/>
</dbReference>
<evidence type="ECO:0000259" key="7">
    <source>
        <dbReference type="Pfam" id="PF01545"/>
    </source>
</evidence>
<accession>A0ABT5E6I6</accession>
<keyword evidence="2 6" id="KW-0812">Transmembrane</keyword>
<evidence type="ECO:0000256" key="1">
    <source>
        <dbReference type="ARBA" id="ARBA00004141"/>
    </source>
</evidence>
<dbReference type="EMBL" id="JAQNDL010000003">
    <property type="protein sequence ID" value="MDC0721469.1"/>
    <property type="molecule type" value="Genomic_DNA"/>
</dbReference>
<evidence type="ECO:0000256" key="5">
    <source>
        <dbReference type="ARBA" id="ARBA00023136"/>
    </source>
</evidence>
<feature type="domain" description="Cation efflux protein transmembrane" evidence="7">
    <location>
        <begin position="20"/>
        <end position="68"/>
    </location>
</feature>
<keyword evidence="3" id="KW-0813">Transport</keyword>
<reference evidence="8 9" key="1">
    <citation type="submission" date="2022-11" db="EMBL/GenBank/DDBJ databases">
        <title>Minimal conservation of predation-associated metabolite biosynthetic gene clusters underscores biosynthetic potential of Myxococcota including descriptions for ten novel species: Archangium lansinium sp. nov., Myxococcus landrumus sp. nov., Nannocystis bai.</title>
        <authorList>
            <person name="Ahearne A."/>
            <person name="Stevens C."/>
            <person name="Dowd S."/>
        </authorList>
    </citation>
    <scope>NUCLEOTIDE SEQUENCE [LARGE SCALE GENOMIC DNA]</scope>
    <source>
        <strain evidence="8 9">BB15-2</strain>
    </source>
</reference>
<feature type="transmembrane region" description="Helical" evidence="6">
    <location>
        <begin position="150"/>
        <end position="167"/>
    </location>
</feature>
<comment type="subcellular location">
    <subcellularLocation>
        <location evidence="1">Membrane</location>
        <topology evidence="1">Multi-pass membrane protein</topology>
    </subcellularLocation>
</comment>
<dbReference type="Proteomes" id="UP001221686">
    <property type="component" value="Unassembled WGS sequence"/>
</dbReference>
<proteinExistence type="predicted"/>
<keyword evidence="3" id="KW-0864">Zinc transport</keyword>
<dbReference type="InterPro" id="IPR050681">
    <property type="entry name" value="CDF/SLC30A"/>
</dbReference>
<feature type="transmembrane region" description="Helical" evidence="6">
    <location>
        <begin position="19"/>
        <end position="41"/>
    </location>
</feature>
<protein>
    <submittedName>
        <fullName evidence="8">Cation diffusion facilitator family transporter</fullName>
    </submittedName>
</protein>
<comment type="caution">
    <text evidence="8">The sequence shown here is derived from an EMBL/GenBank/DDBJ whole genome shotgun (WGS) entry which is preliminary data.</text>
</comment>
<gene>
    <name evidence="8" type="ORF">POL25_31470</name>
</gene>
<name>A0ABT5E6I6_9BACT</name>
<keyword evidence="9" id="KW-1185">Reference proteome</keyword>
<sequence length="205" mass="21181">MSAKCCGTPIQVAPGYSRALWIALAVNGGMFVVEVVAGLFAGSLSLQADALDFLGDAGNYALSLWAASRALGVRARVATVKGVTMGLFGLWVLGRAVLSLAGGELPHAEVMGATGVVALIANLAVAVLLYRYRDGDSNMRSVWLCTRNDALGNLAVLLAAGGVLAFGSRWPDLLVAVLISGLALVSAVQVLAQARREQRQSRASG</sequence>
<dbReference type="SUPFAM" id="SSF161111">
    <property type="entry name" value="Cation efflux protein transmembrane domain-like"/>
    <property type="match status" value="1"/>
</dbReference>
<evidence type="ECO:0000256" key="3">
    <source>
        <dbReference type="ARBA" id="ARBA00022906"/>
    </source>
</evidence>
<dbReference type="InterPro" id="IPR027469">
    <property type="entry name" value="Cation_efflux_TMD_sf"/>
</dbReference>
<evidence type="ECO:0000313" key="9">
    <source>
        <dbReference type="Proteomes" id="UP001221686"/>
    </source>
</evidence>
<dbReference type="PANTHER" id="PTHR11562:SF17">
    <property type="entry name" value="RE54080P-RELATED"/>
    <property type="match status" value="1"/>
</dbReference>
<evidence type="ECO:0000256" key="2">
    <source>
        <dbReference type="ARBA" id="ARBA00022692"/>
    </source>
</evidence>
<dbReference type="Pfam" id="PF01545">
    <property type="entry name" value="Cation_efflux"/>
    <property type="match status" value="2"/>
</dbReference>
<feature type="transmembrane region" description="Helical" evidence="6">
    <location>
        <begin position="173"/>
        <end position="192"/>
    </location>
</feature>
<evidence type="ECO:0000256" key="6">
    <source>
        <dbReference type="SAM" id="Phobius"/>
    </source>
</evidence>
<keyword evidence="5 6" id="KW-0472">Membrane</keyword>
<dbReference type="InterPro" id="IPR058533">
    <property type="entry name" value="Cation_efflux_TM"/>
</dbReference>
<feature type="transmembrane region" description="Helical" evidence="6">
    <location>
        <begin position="110"/>
        <end position="130"/>
    </location>
</feature>
<keyword evidence="3" id="KW-0862">Zinc</keyword>
<keyword evidence="4 6" id="KW-1133">Transmembrane helix</keyword>
<feature type="domain" description="Cation efflux protein transmembrane" evidence="7">
    <location>
        <begin position="78"/>
        <end position="194"/>
    </location>
</feature>
<keyword evidence="3" id="KW-0406">Ion transport</keyword>
<evidence type="ECO:0000313" key="8">
    <source>
        <dbReference type="EMBL" id="MDC0721469.1"/>
    </source>
</evidence>
<organism evidence="8 9">
    <name type="scientific">Nannocystis bainbridge</name>
    <dbReference type="NCBI Taxonomy" id="2995303"/>
    <lineage>
        <taxon>Bacteria</taxon>
        <taxon>Pseudomonadati</taxon>
        <taxon>Myxococcota</taxon>
        <taxon>Polyangia</taxon>
        <taxon>Nannocystales</taxon>
        <taxon>Nannocystaceae</taxon>
        <taxon>Nannocystis</taxon>
    </lineage>
</organism>
<dbReference type="Gene3D" id="1.20.1510.10">
    <property type="entry name" value="Cation efflux protein transmembrane domain"/>
    <property type="match status" value="1"/>
</dbReference>
<evidence type="ECO:0000256" key="4">
    <source>
        <dbReference type="ARBA" id="ARBA00022989"/>
    </source>
</evidence>
<dbReference type="RefSeq" id="WP_272089972.1">
    <property type="nucleotide sequence ID" value="NZ_JAQNDL010000003.1"/>
</dbReference>